<dbReference type="PROSITE" id="PS00144">
    <property type="entry name" value="ASN_GLN_ASE_1"/>
    <property type="match status" value="1"/>
</dbReference>
<dbReference type="InterPro" id="IPR020827">
    <property type="entry name" value="Asparaginase/glutaminase_AS1"/>
</dbReference>
<dbReference type="PIRSF" id="PIRSF001220">
    <property type="entry name" value="L-ASNase_gatD"/>
    <property type="match status" value="1"/>
</dbReference>
<dbReference type="Gene3D" id="3.40.50.1170">
    <property type="entry name" value="L-asparaginase, N-terminal domain"/>
    <property type="match status" value="1"/>
</dbReference>
<accession>A0A931IXC1</accession>
<dbReference type="InterPro" id="IPR027473">
    <property type="entry name" value="L-asparaginase_C"/>
</dbReference>
<dbReference type="InterPro" id="IPR027475">
    <property type="entry name" value="Asparaginase/glutaminase_AS2"/>
</dbReference>
<comment type="caution">
    <text evidence="9">The sequence shown here is derived from an EMBL/GenBank/DDBJ whole genome shotgun (WGS) entry which is preliminary data.</text>
</comment>
<sequence>MPSQVFIVGTGGTIAGSAASSTDHVGYRAGAVGIDQLVAAVPALQGVPLAFEQLAQLDSKDMDFGTWARLARRVQALLDDPAVQGVVITHGTDTLEETAYLLHRVLKPAKPVVFTAAMRPATALSADGPQNLLDAVNVARTPGVQGVLVVFGGAVHRADRVRKVHSYQVQAFASPDGGPVALVESGSLRALAPWPAGDGLGAERLPLEPAAWPRVELLWNAAGVDGAQVPLLTELARREGRRLGLVVAGTGNGTLANPLEAALREAQEQGVAVLRSTRCAAGPVIGGELPSAGALSAPQARVELLLQLLMK</sequence>
<dbReference type="InterPro" id="IPR037152">
    <property type="entry name" value="L-asparaginase_N_sf"/>
</dbReference>
<proteinExistence type="inferred from homology"/>
<dbReference type="GO" id="GO:0006528">
    <property type="term" value="P:asparagine metabolic process"/>
    <property type="evidence" value="ECO:0007669"/>
    <property type="project" value="InterPro"/>
</dbReference>
<evidence type="ECO:0000256" key="1">
    <source>
        <dbReference type="ARBA" id="ARBA00010518"/>
    </source>
</evidence>
<name>A0A931IXC1_9BURK</name>
<dbReference type="Proteomes" id="UP000613266">
    <property type="component" value="Unassembled WGS sequence"/>
</dbReference>
<dbReference type="InterPro" id="IPR040919">
    <property type="entry name" value="Asparaginase_C"/>
</dbReference>
<feature type="active site" description="O-isoaspartyl threonine intermediate" evidence="3">
    <location>
        <position position="13"/>
    </location>
</feature>
<dbReference type="PANTHER" id="PTHR11707">
    <property type="entry name" value="L-ASPARAGINASE"/>
    <property type="match status" value="1"/>
</dbReference>
<dbReference type="PRINTS" id="PR00139">
    <property type="entry name" value="ASNGLNASE"/>
</dbReference>
<evidence type="ECO:0000256" key="5">
    <source>
        <dbReference type="PROSITE-ProRule" id="PRU10099"/>
    </source>
</evidence>
<dbReference type="PANTHER" id="PTHR11707:SF28">
    <property type="entry name" value="60 KDA LYSOPHOSPHOLIPASE"/>
    <property type="match status" value="1"/>
</dbReference>
<dbReference type="Pfam" id="PF17763">
    <property type="entry name" value="Asparaginase_C"/>
    <property type="match status" value="1"/>
</dbReference>
<keyword evidence="2" id="KW-0378">Hydrolase</keyword>
<dbReference type="InterPro" id="IPR027474">
    <property type="entry name" value="L-asparaginase_N"/>
</dbReference>
<gene>
    <name evidence="9" type="ORF">I7X39_00905</name>
</gene>
<evidence type="ECO:0000256" key="2">
    <source>
        <dbReference type="ARBA" id="ARBA00022801"/>
    </source>
</evidence>
<dbReference type="AlphaFoldDB" id="A0A931IXC1"/>
<dbReference type="SMART" id="SM00870">
    <property type="entry name" value="Asparaginase"/>
    <property type="match status" value="1"/>
</dbReference>
<evidence type="ECO:0000256" key="4">
    <source>
        <dbReference type="PIRSR" id="PIRSR001220-2"/>
    </source>
</evidence>
<keyword evidence="10" id="KW-1185">Reference proteome</keyword>
<dbReference type="Gene3D" id="3.40.50.40">
    <property type="match status" value="1"/>
</dbReference>
<protein>
    <submittedName>
        <fullName evidence="9">Asparaginase</fullName>
    </submittedName>
</protein>
<evidence type="ECO:0000313" key="9">
    <source>
        <dbReference type="EMBL" id="MBH9575451.1"/>
    </source>
</evidence>
<dbReference type="EMBL" id="JAEDAK010000001">
    <property type="protein sequence ID" value="MBH9575451.1"/>
    <property type="molecule type" value="Genomic_DNA"/>
</dbReference>
<dbReference type="PROSITE" id="PS51732">
    <property type="entry name" value="ASN_GLN_ASE_3"/>
    <property type="match status" value="1"/>
</dbReference>
<feature type="active site" evidence="5">
    <location>
        <position position="13"/>
    </location>
</feature>
<dbReference type="InterPro" id="IPR036152">
    <property type="entry name" value="Asp/glu_Ase-like_sf"/>
</dbReference>
<dbReference type="FunFam" id="3.40.50.1170:FF:000001">
    <property type="entry name" value="L-asparaginase 2"/>
    <property type="match status" value="1"/>
</dbReference>
<dbReference type="RefSeq" id="WP_198109070.1">
    <property type="nucleotide sequence ID" value="NZ_JAEDAK010000001.1"/>
</dbReference>
<feature type="domain" description="Asparaginase/glutaminase C-terminal" evidence="8">
    <location>
        <begin position="243"/>
        <end position="308"/>
    </location>
</feature>
<feature type="binding site" evidence="4">
    <location>
        <position position="59"/>
    </location>
    <ligand>
        <name>substrate</name>
    </ligand>
</feature>
<organism evidence="9 10">
    <name type="scientific">Inhella proteolytica</name>
    <dbReference type="NCBI Taxonomy" id="2795029"/>
    <lineage>
        <taxon>Bacteria</taxon>
        <taxon>Pseudomonadati</taxon>
        <taxon>Pseudomonadota</taxon>
        <taxon>Betaproteobacteria</taxon>
        <taxon>Burkholderiales</taxon>
        <taxon>Sphaerotilaceae</taxon>
        <taxon>Inhella</taxon>
    </lineage>
</organism>
<dbReference type="GO" id="GO:0004067">
    <property type="term" value="F:asparaginase activity"/>
    <property type="evidence" value="ECO:0007669"/>
    <property type="project" value="UniProtKB-UniRule"/>
</dbReference>
<evidence type="ECO:0000313" key="10">
    <source>
        <dbReference type="Proteomes" id="UP000613266"/>
    </source>
</evidence>
<dbReference type="Pfam" id="PF00710">
    <property type="entry name" value="Asparaginase"/>
    <property type="match status" value="1"/>
</dbReference>
<feature type="active site" evidence="6">
    <location>
        <position position="92"/>
    </location>
</feature>
<evidence type="ECO:0000259" key="8">
    <source>
        <dbReference type="Pfam" id="PF17763"/>
    </source>
</evidence>
<dbReference type="CDD" id="cd08964">
    <property type="entry name" value="L-asparaginase_II"/>
    <property type="match status" value="1"/>
</dbReference>
<comment type="similarity">
    <text evidence="1">Belongs to the asparaginase 1 family.</text>
</comment>
<evidence type="ECO:0000256" key="6">
    <source>
        <dbReference type="PROSITE-ProRule" id="PRU10100"/>
    </source>
</evidence>
<evidence type="ECO:0000256" key="3">
    <source>
        <dbReference type="PIRSR" id="PIRSR001220-1"/>
    </source>
</evidence>
<dbReference type="InterPro" id="IPR006034">
    <property type="entry name" value="Asparaginase/glutaminase-like"/>
</dbReference>
<evidence type="ECO:0000259" key="7">
    <source>
        <dbReference type="Pfam" id="PF00710"/>
    </source>
</evidence>
<dbReference type="InterPro" id="IPR004550">
    <property type="entry name" value="AsnASE_II"/>
</dbReference>
<feature type="binding site" evidence="4">
    <location>
        <begin position="92"/>
        <end position="93"/>
    </location>
    <ligand>
        <name>substrate</name>
    </ligand>
</feature>
<dbReference type="SFLD" id="SFLDS00057">
    <property type="entry name" value="Glutaminase/Asparaginase"/>
    <property type="match status" value="1"/>
</dbReference>
<dbReference type="PIRSF" id="PIRSF500176">
    <property type="entry name" value="L_ASNase"/>
    <property type="match status" value="1"/>
</dbReference>
<dbReference type="PROSITE" id="PS00917">
    <property type="entry name" value="ASN_GLN_ASE_2"/>
    <property type="match status" value="1"/>
</dbReference>
<reference evidence="9" key="1">
    <citation type="submission" date="2020-12" db="EMBL/GenBank/DDBJ databases">
        <title>The genome sequence of Inhella sp. 1Y17.</title>
        <authorList>
            <person name="Liu Y."/>
        </authorList>
    </citation>
    <scope>NUCLEOTIDE SEQUENCE</scope>
    <source>
        <strain evidence="9">1Y17</strain>
    </source>
</reference>
<dbReference type="SUPFAM" id="SSF53774">
    <property type="entry name" value="Glutaminase/Asparaginase"/>
    <property type="match status" value="1"/>
</dbReference>
<feature type="domain" description="L-asparaginase N-terminal" evidence="7">
    <location>
        <begin position="5"/>
        <end position="189"/>
    </location>
</feature>